<dbReference type="EMBL" id="KB320835">
    <property type="protein sequence ID" value="ELW62218.1"/>
    <property type="molecule type" value="Genomic_DNA"/>
</dbReference>
<gene>
    <name evidence="2" type="ORF">TREES_T100013309</name>
</gene>
<evidence type="ECO:0000256" key="1">
    <source>
        <dbReference type="SAM" id="MobiDB-lite"/>
    </source>
</evidence>
<reference evidence="3" key="2">
    <citation type="journal article" date="2013" name="Nat. Commun.">
        <title>Genome of the Chinese tree shrew.</title>
        <authorList>
            <person name="Fan Y."/>
            <person name="Huang Z.Y."/>
            <person name="Cao C.C."/>
            <person name="Chen C.S."/>
            <person name="Chen Y.X."/>
            <person name="Fan D.D."/>
            <person name="He J."/>
            <person name="Hou H.L."/>
            <person name="Hu L."/>
            <person name="Hu X.T."/>
            <person name="Jiang X.T."/>
            <person name="Lai R."/>
            <person name="Lang Y.S."/>
            <person name="Liang B."/>
            <person name="Liao S.G."/>
            <person name="Mu D."/>
            <person name="Ma Y.Y."/>
            <person name="Niu Y.Y."/>
            <person name="Sun X.Q."/>
            <person name="Xia J.Q."/>
            <person name="Xiao J."/>
            <person name="Xiong Z.Q."/>
            <person name="Xu L."/>
            <person name="Yang L."/>
            <person name="Zhang Y."/>
            <person name="Zhao W."/>
            <person name="Zhao X.D."/>
            <person name="Zheng Y.T."/>
            <person name="Zhou J.M."/>
            <person name="Zhu Y.B."/>
            <person name="Zhang G.J."/>
            <person name="Wang J."/>
            <person name="Yao Y.G."/>
        </authorList>
    </citation>
    <scope>NUCLEOTIDE SEQUENCE [LARGE SCALE GENOMIC DNA]</scope>
</reference>
<evidence type="ECO:0000313" key="2">
    <source>
        <dbReference type="EMBL" id="ELW62218.1"/>
    </source>
</evidence>
<feature type="region of interest" description="Disordered" evidence="1">
    <location>
        <begin position="186"/>
        <end position="226"/>
    </location>
</feature>
<name>L9KHQ6_TUPCH</name>
<accession>L9KHQ6</accession>
<reference evidence="3" key="1">
    <citation type="submission" date="2012-07" db="EMBL/GenBank/DDBJ databases">
        <title>Genome of the Chinese tree shrew, a rising model animal genetically related to primates.</title>
        <authorList>
            <person name="Zhang G."/>
            <person name="Fan Y."/>
            <person name="Yao Y."/>
            <person name="Huang Z."/>
        </authorList>
    </citation>
    <scope>NUCLEOTIDE SEQUENCE [LARGE SCALE GENOMIC DNA]</scope>
</reference>
<dbReference type="Proteomes" id="UP000011518">
    <property type="component" value="Unassembled WGS sequence"/>
</dbReference>
<sequence>MCKGPVVGRNMTAPDPTVPGQCEETRIMEKRALGKVSACEKASGRHRNGLSPRLFTCKPGGARSRIFLLDLPQYETALRNSGATEGPRKPGEIRKGREAEKRCCLEGSLTAGAGIFRRRTRLREGILVSRHSSRTGTWTLRPASRRALAAAGKIWSLAAFRMRCPGQNTRALPLSGAPPLLGDSTTYQGAREKKSRAVHPGARGAAEEQGMQAGRAPSPHCGPCSRGLRVGRDRVAELPLPMHLPEEFILAGRSPWAQRIQAFPATLFR</sequence>
<keyword evidence="3" id="KW-1185">Reference proteome</keyword>
<dbReference type="AlphaFoldDB" id="L9KHQ6"/>
<protein>
    <submittedName>
        <fullName evidence="2">Uncharacterized protein</fullName>
    </submittedName>
</protein>
<proteinExistence type="predicted"/>
<dbReference type="InParanoid" id="L9KHQ6"/>
<organism evidence="2 3">
    <name type="scientific">Tupaia chinensis</name>
    <name type="common">Chinese tree shrew</name>
    <name type="synonym">Tupaia belangeri chinensis</name>
    <dbReference type="NCBI Taxonomy" id="246437"/>
    <lineage>
        <taxon>Eukaryota</taxon>
        <taxon>Metazoa</taxon>
        <taxon>Chordata</taxon>
        <taxon>Craniata</taxon>
        <taxon>Vertebrata</taxon>
        <taxon>Euteleostomi</taxon>
        <taxon>Mammalia</taxon>
        <taxon>Eutheria</taxon>
        <taxon>Euarchontoglires</taxon>
        <taxon>Scandentia</taxon>
        <taxon>Tupaiidae</taxon>
        <taxon>Tupaia</taxon>
    </lineage>
</organism>
<evidence type="ECO:0000313" key="3">
    <source>
        <dbReference type="Proteomes" id="UP000011518"/>
    </source>
</evidence>